<keyword evidence="2 4" id="KW-0479">Metal-binding</keyword>
<dbReference type="GO" id="GO:0009055">
    <property type="term" value="F:electron transfer activity"/>
    <property type="evidence" value="ECO:0007669"/>
    <property type="project" value="InterPro"/>
</dbReference>
<dbReference type="Proteomes" id="UP000256429">
    <property type="component" value="Unassembled WGS sequence"/>
</dbReference>
<evidence type="ECO:0000313" key="6">
    <source>
        <dbReference type="EMBL" id="REE80862.1"/>
    </source>
</evidence>
<evidence type="ECO:0000256" key="1">
    <source>
        <dbReference type="ARBA" id="ARBA00022617"/>
    </source>
</evidence>
<evidence type="ECO:0000259" key="5">
    <source>
        <dbReference type="PROSITE" id="PS51007"/>
    </source>
</evidence>
<dbReference type="RefSeq" id="WP_115881724.1">
    <property type="nucleotide sequence ID" value="NZ_QTTQ01000011.1"/>
</dbReference>
<keyword evidence="3 4" id="KW-0408">Iron</keyword>
<gene>
    <name evidence="6" type="ORF">BX611_2520</name>
</gene>
<dbReference type="EMBL" id="QTTQ01000011">
    <property type="protein sequence ID" value="REE80862.1"/>
    <property type="molecule type" value="Genomic_DNA"/>
</dbReference>
<dbReference type="OrthoDB" id="9809720at2"/>
<evidence type="ECO:0000256" key="3">
    <source>
        <dbReference type="ARBA" id="ARBA00023004"/>
    </source>
</evidence>
<dbReference type="InterPro" id="IPR051459">
    <property type="entry name" value="Cytochrome_c-type_DH"/>
</dbReference>
<dbReference type="GO" id="GO:0046872">
    <property type="term" value="F:metal ion binding"/>
    <property type="evidence" value="ECO:0007669"/>
    <property type="project" value="UniProtKB-KW"/>
</dbReference>
<sequence length="199" mass="22423">MKNSKLIIVSSIFIGMIFFSCSDKKSEQSTVDLKTSNSKEELIKRGEYLVTIIGCDHCHTPKKMTPTGPVPDMDRWLMGYPNGDELPEIEKSKTTPSKWLLFNGDLTSGVGPWGVSFAANLTPDETGIGNWTFENFKRAMTEGKYKGLENSRPIMPPMPWQSYTEMKENDLKAIFEYLKSIKPIKNDVPSYIPPTNMGI</sequence>
<dbReference type="InterPro" id="IPR036909">
    <property type="entry name" value="Cyt_c-like_dom_sf"/>
</dbReference>
<reference evidence="6 7" key="1">
    <citation type="submission" date="2018-08" db="EMBL/GenBank/DDBJ databases">
        <title>Genomic Encyclopedia of Type Strains, Phase III (KMG-III): the genomes of soil and plant-associated and newly described type strains.</title>
        <authorList>
            <person name="Whitman W."/>
        </authorList>
    </citation>
    <scope>NUCLEOTIDE SEQUENCE [LARGE SCALE GENOMIC DNA]</scope>
    <source>
        <strain evidence="6 7">325-5</strain>
    </source>
</reference>
<dbReference type="PANTHER" id="PTHR35008">
    <property type="entry name" value="BLL4482 PROTEIN-RELATED"/>
    <property type="match status" value="1"/>
</dbReference>
<dbReference type="PROSITE" id="PS51007">
    <property type="entry name" value="CYTC"/>
    <property type="match status" value="1"/>
</dbReference>
<dbReference type="GO" id="GO:0020037">
    <property type="term" value="F:heme binding"/>
    <property type="evidence" value="ECO:0007669"/>
    <property type="project" value="InterPro"/>
</dbReference>
<dbReference type="InterPro" id="IPR009056">
    <property type="entry name" value="Cyt_c-like_dom"/>
</dbReference>
<keyword evidence="1 4" id="KW-0349">Heme</keyword>
<dbReference type="PROSITE" id="PS51257">
    <property type="entry name" value="PROKAR_LIPOPROTEIN"/>
    <property type="match status" value="1"/>
</dbReference>
<evidence type="ECO:0000256" key="4">
    <source>
        <dbReference type="PROSITE-ProRule" id="PRU00433"/>
    </source>
</evidence>
<evidence type="ECO:0000256" key="2">
    <source>
        <dbReference type="ARBA" id="ARBA00022723"/>
    </source>
</evidence>
<organism evidence="6 7">
    <name type="scientific">Lutibacter oceani</name>
    <dbReference type="NCBI Taxonomy" id="1853311"/>
    <lineage>
        <taxon>Bacteria</taxon>
        <taxon>Pseudomonadati</taxon>
        <taxon>Bacteroidota</taxon>
        <taxon>Flavobacteriia</taxon>
        <taxon>Flavobacteriales</taxon>
        <taxon>Flavobacteriaceae</taxon>
        <taxon>Lutibacter</taxon>
    </lineage>
</organism>
<name>A0A3D9RW48_9FLAO</name>
<dbReference type="AlphaFoldDB" id="A0A3D9RW48"/>
<comment type="caution">
    <text evidence="6">The sequence shown here is derived from an EMBL/GenBank/DDBJ whole genome shotgun (WGS) entry which is preliminary data.</text>
</comment>
<protein>
    <recommendedName>
        <fullName evidence="5">Cytochrome c domain-containing protein</fullName>
    </recommendedName>
</protein>
<accession>A0A3D9RW48</accession>
<feature type="domain" description="Cytochrome c" evidence="5">
    <location>
        <begin position="41"/>
        <end position="182"/>
    </location>
</feature>
<evidence type="ECO:0000313" key="7">
    <source>
        <dbReference type="Proteomes" id="UP000256429"/>
    </source>
</evidence>
<dbReference type="PANTHER" id="PTHR35008:SF4">
    <property type="entry name" value="BLL4482 PROTEIN"/>
    <property type="match status" value="1"/>
</dbReference>
<dbReference type="Gene3D" id="1.10.760.10">
    <property type="entry name" value="Cytochrome c-like domain"/>
    <property type="match status" value="1"/>
</dbReference>
<keyword evidence="7" id="KW-1185">Reference proteome</keyword>
<dbReference type="SUPFAM" id="SSF46626">
    <property type="entry name" value="Cytochrome c"/>
    <property type="match status" value="1"/>
</dbReference>
<proteinExistence type="predicted"/>